<feature type="transmembrane region" description="Helical" evidence="2">
    <location>
        <begin position="566"/>
        <end position="589"/>
    </location>
</feature>
<name>A0A1F8DJ39_9BACT</name>
<feature type="transmembrane region" description="Helical" evidence="2">
    <location>
        <begin position="596"/>
        <end position="621"/>
    </location>
</feature>
<protein>
    <submittedName>
        <fullName evidence="3">Uncharacterized protein</fullName>
    </submittedName>
</protein>
<evidence type="ECO:0000313" key="3">
    <source>
        <dbReference type="EMBL" id="OGM87898.1"/>
    </source>
</evidence>
<keyword evidence="2" id="KW-0472">Membrane</keyword>
<dbReference type="AlphaFoldDB" id="A0A1F8DJ39"/>
<sequence>MANISLSKENVKYIREAFSHFFPEDTIYSTDKPYTSGEFNWDNRKEFMGFVYRLTGVQIKSEKDFENIKKAQLAVEKLVEAEEAPKANRPTKEQLETLEEEGKKRAEAQQAAAREAKKNVEKVVETKEDLAKESLRKKTQEDAVKEQRVAVLDEVRKADAIRGALVNQKVYFKVEKNPVAATQAVESLKQQAKADPKKFIEDAAKRFRSNSNIKGVTTDELQIASEQAAVTTYDVLTDNSPVIQIALAKKIIASPKILNKLVPDIEKQTDFKNIIGLFVEQKTAQSELVEHFIDVSKIDGITIPENVTVQISETPGGGFRDFDLNQQIILPHLETLNQQGLLLENVGNFGEREIRSHVLSGIGERLKDHVSKLPTDGSLPITYSSEITQSGLSSLAIVETTPWVAAESSLFGRMAISSGFGPILGRLGEKTGINFGVKKAAEKIGVEVVEKVVAPAGTKVAIGAATGTGLAAAITATFAWTGPLAPVIGTVGAFLVEMVGAKIINKIIKAAKGLLPKIKENLIAISGGMLAAGLLVFPNSVIGIALSVGGGVGIVGGIMNGGLSTLGASLSSIGSGIAAFLGALGGAFLASIGMPIIVTLLVFPVVVAFILFIINSGAYIVPPTSLTSLGSNPYIQVDKVASPAGPFKNTDLPQLITYTVTVTAKKSVLTNITFSNDCQILTSGPSNKCPSQVPTDVPASISPSSPYTFTYSERYSGSEYKDSIILDTFTVVADTQDAAKQEVSGSASVSIGTPPTACLEVNEKEWPSQYYANIVYARSVLVSKYSSYVSKVCMSYTSLPLKYNPSGLDGFWGYYHGTYIDFFPIGVTNQADALYILSHELGHALAGGSKTGYVFDAYRRFPGIKTEAPYCFYGATQSWNEGESLPESIALHIIEPRCGSVQRQWPIHYQFLMRYVFN</sequence>
<dbReference type="EMBL" id="MGIL01000020">
    <property type="protein sequence ID" value="OGM87898.1"/>
    <property type="molecule type" value="Genomic_DNA"/>
</dbReference>
<keyword evidence="2" id="KW-0812">Transmembrane</keyword>
<accession>A0A1F8DJ39</accession>
<evidence type="ECO:0000256" key="1">
    <source>
        <dbReference type="SAM" id="MobiDB-lite"/>
    </source>
</evidence>
<feature type="transmembrane region" description="Helical" evidence="2">
    <location>
        <begin position="478"/>
        <end position="501"/>
    </location>
</feature>
<comment type="caution">
    <text evidence="3">The sequence shown here is derived from an EMBL/GenBank/DDBJ whole genome shotgun (WGS) entry which is preliminary data.</text>
</comment>
<proteinExistence type="predicted"/>
<feature type="transmembrane region" description="Helical" evidence="2">
    <location>
        <begin position="522"/>
        <end position="546"/>
    </location>
</feature>
<dbReference type="Proteomes" id="UP000177596">
    <property type="component" value="Unassembled WGS sequence"/>
</dbReference>
<feature type="compositionally biased region" description="Basic and acidic residues" evidence="1">
    <location>
        <begin position="82"/>
        <end position="107"/>
    </location>
</feature>
<reference evidence="3 4" key="1">
    <citation type="journal article" date="2016" name="Nat. Commun.">
        <title>Thousands of microbial genomes shed light on interconnected biogeochemical processes in an aquifer system.</title>
        <authorList>
            <person name="Anantharaman K."/>
            <person name="Brown C.T."/>
            <person name="Hug L.A."/>
            <person name="Sharon I."/>
            <person name="Castelle C.J."/>
            <person name="Probst A.J."/>
            <person name="Thomas B.C."/>
            <person name="Singh A."/>
            <person name="Wilkins M.J."/>
            <person name="Karaoz U."/>
            <person name="Brodie E.L."/>
            <person name="Williams K.H."/>
            <person name="Hubbard S.S."/>
            <person name="Banfield J.F."/>
        </authorList>
    </citation>
    <scope>NUCLEOTIDE SEQUENCE [LARGE SCALE GENOMIC DNA]</scope>
</reference>
<gene>
    <name evidence="3" type="ORF">A2573_01695</name>
</gene>
<evidence type="ECO:0000313" key="4">
    <source>
        <dbReference type="Proteomes" id="UP000177596"/>
    </source>
</evidence>
<evidence type="ECO:0000256" key="2">
    <source>
        <dbReference type="SAM" id="Phobius"/>
    </source>
</evidence>
<keyword evidence="2" id="KW-1133">Transmembrane helix</keyword>
<organism evidence="3 4">
    <name type="scientific">Candidatus Woesebacteria bacterium RIFOXYD1_FULL_43_18</name>
    <dbReference type="NCBI Taxonomy" id="1802551"/>
    <lineage>
        <taxon>Bacteria</taxon>
        <taxon>Candidatus Woeseibacteriota</taxon>
    </lineage>
</organism>
<feature type="compositionally biased region" description="Basic and acidic residues" evidence="1">
    <location>
        <begin position="114"/>
        <end position="123"/>
    </location>
</feature>
<feature type="region of interest" description="Disordered" evidence="1">
    <location>
        <begin position="82"/>
        <end position="123"/>
    </location>
</feature>